<protein>
    <submittedName>
        <fullName evidence="4">Murein hydrolase activator EnvC</fullName>
    </submittedName>
</protein>
<keyword evidence="1" id="KW-0175">Coiled coil</keyword>
<dbReference type="EMBL" id="RHHM01000013">
    <property type="protein sequence ID" value="RQM37205.1"/>
    <property type="molecule type" value="Genomic_DNA"/>
</dbReference>
<dbReference type="PROSITE" id="PS51257">
    <property type="entry name" value="PROKAR_LIPOPROTEIN"/>
    <property type="match status" value="1"/>
</dbReference>
<feature type="compositionally biased region" description="Basic and acidic residues" evidence="2">
    <location>
        <begin position="245"/>
        <end position="283"/>
    </location>
</feature>
<feature type="coiled-coil region" evidence="1">
    <location>
        <begin position="76"/>
        <end position="131"/>
    </location>
</feature>
<dbReference type="AlphaFoldDB" id="A0A3N6UWI3"/>
<comment type="caution">
    <text evidence="4">The sequence shown here is derived from an EMBL/GenBank/DDBJ whole genome shotgun (WGS) entry which is preliminary data.</text>
</comment>
<dbReference type="Proteomes" id="UP000279457">
    <property type="component" value="Unassembled WGS sequence"/>
</dbReference>
<feature type="region of interest" description="Disordered" evidence="2">
    <location>
        <begin position="237"/>
        <end position="310"/>
    </location>
</feature>
<dbReference type="SUPFAM" id="SSF51261">
    <property type="entry name" value="Duplicated hybrid motif"/>
    <property type="match status" value="1"/>
</dbReference>
<dbReference type="OrthoDB" id="9784703at2"/>
<dbReference type="CDD" id="cd12797">
    <property type="entry name" value="M23_peptidase"/>
    <property type="match status" value="1"/>
</dbReference>
<reference evidence="4 5" key="1">
    <citation type="submission" date="2018-10" db="EMBL/GenBank/DDBJ databases">
        <title>Draft genome sequence for the type isolate of Erwinia psidii, agent causal of bacterial blight in guava (Psidium guajava) and wilt and die-back of Eucalyptus spp.</title>
        <authorList>
            <person name="Hermenegildo P.S."/>
            <person name="Santos S.A."/>
            <person name="Guimaraes L.M.S."/>
            <person name="Vidigal P.M.P."/>
            <person name="Pereira I.C."/>
            <person name="Badel J.L."/>
            <person name="Alfenas-Zerbini P."/>
            <person name="Ferreira M.A.S.V."/>
            <person name="Alfenas A.C."/>
        </authorList>
    </citation>
    <scope>NUCLEOTIDE SEQUENCE [LARGE SCALE GENOMIC DNA]</scope>
    <source>
        <strain evidence="4 5">IBSBF 435</strain>
    </source>
</reference>
<evidence type="ECO:0000259" key="3">
    <source>
        <dbReference type="Pfam" id="PF01551"/>
    </source>
</evidence>
<dbReference type="RefSeq" id="WP_124234061.1">
    <property type="nucleotide sequence ID" value="NZ_RHHM01000013.1"/>
</dbReference>
<dbReference type="Gene3D" id="6.10.250.3150">
    <property type="match status" value="1"/>
</dbReference>
<dbReference type="GO" id="GO:0004222">
    <property type="term" value="F:metalloendopeptidase activity"/>
    <property type="evidence" value="ECO:0007669"/>
    <property type="project" value="TreeGrafter"/>
</dbReference>
<sequence>MRQNATVSLLRTQGNGSASGAPSHLAVFILSSCMLCAGLLLPVASQAAEDNKSELKSIQQNIAVKEKSVQLQKQQRTKLLNQLQSQEKIIAQASRQLHETQLTLSGLNKAIASLTASINALQDQQDRQQKLLAGQLDAAFRQGQHSGLQLILSGEESQRSERILAYFGYLNAARQKSIDELKKTRSDLSAQKATRVEKQAQQQSLLIQQQDQQQKLEGARVARKKTLTVLESSLEKDQAQLTEMRQNESRLQDKIAKAEREARARAEKEARDAQRIRDRESQAKSKGSTYKPTEGERSLMARTGGLGRPSGQALWPVHGRIEHRFGEQLQGELRWKGLVINAPEGTEVKAIADGRVLMADWLQGYGLVVVIEHGKGDMSLYGYNQSALVSVGSQVRAGQPVALVGTSGGRGTPSLYFEIRRQGQAVNPLPWLGR</sequence>
<dbReference type="InterPro" id="IPR050570">
    <property type="entry name" value="Cell_wall_metabolism_enzyme"/>
</dbReference>
<name>A0A3N6UWI3_9GAMM</name>
<keyword evidence="5" id="KW-1185">Reference proteome</keyword>
<dbReference type="Pfam" id="PF01551">
    <property type="entry name" value="Peptidase_M23"/>
    <property type="match status" value="1"/>
</dbReference>
<evidence type="ECO:0000313" key="4">
    <source>
        <dbReference type="EMBL" id="RQM37205.1"/>
    </source>
</evidence>
<evidence type="ECO:0000256" key="2">
    <source>
        <dbReference type="SAM" id="MobiDB-lite"/>
    </source>
</evidence>
<dbReference type="PANTHER" id="PTHR21666:SF270">
    <property type="entry name" value="MUREIN HYDROLASE ACTIVATOR ENVC"/>
    <property type="match status" value="1"/>
</dbReference>
<organism evidence="4 5">
    <name type="scientific">Erwinia psidii</name>
    <dbReference type="NCBI Taxonomy" id="69224"/>
    <lineage>
        <taxon>Bacteria</taxon>
        <taxon>Pseudomonadati</taxon>
        <taxon>Pseudomonadota</taxon>
        <taxon>Gammaproteobacteria</taxon>
        <taxon>Enterobacterales</taxon>
        <taxon>Erwiniaceae</taxon>
        <taxon>Erwinia</taxon>
    </lineage>
</organism>
<dbReference type="PANTHER" id="PTHR21666">
    <property type="entry name" value="PEPTIDASE-RELATED"/>
    <property type="match status" value="1"/>
</dbReference>
<feature type="domain" description="M23ase beta-sheet core" evidence="3">
    <location>
        <begin position="335"/>
        <end position="428"/>
    </location>
</feature>
<feature type="region of interest" description="Disordered" evidence="2">
    <location>
        <begin position="1"/>
        <end position="20"/>
    </location>
</feature>
<keyword evidence="4" id="KW-0378">Hydrolase</keyword>
<dbReference type="InterPro" id="IPR016047">
    <property type="entry name" value="M23ase_b-sheet_dom"/>
</dbReference>
<dbReference type="Gene3D" id="2.70.70.10">
    <property type="entry name" value="Glucose Permease (Domain IIA)"/>
    <property type="match status" value="1"/>
</dbReference>
<evidence type="ECO:0000313" key="5">
    <source>
        <dbReference type="Proteomes" id="UP000279457"/>
    </source>
</evidence>
<dbReference type="FunFam" id="2.70.70.10:FF:000003">
    <property type="entry name" value="Murein hydrolase activator EnvC"/>
    <property type="match status" value="1"/>
</dbReference>
<dbReference type="NCBIfam" id="NF008644">
    <property type="entry name" value="PRK11637.1"/>
    <property type="match status" value="1"/>
</dbReference>
<dbReference type="InterPro" id="IPR011055">
    <property type="entry name" value="Dup_hybrid_motif"/>
</dbReference>
<proteinExistence type="predicted"/>
<accession>A0A3N6UWI3</accession>
<evidence type="ECO:0000256" key="1">
    <source>
        <dbReference type="SAM" id="Coils"/>
    </source>
</evidence>
<gene>
    <name evidence="4" type="primary">envC</name>
    <name evidence="4" type="ORF">EB241_16115</name>
</gene>